<evidence type="ECO:0000256" key="6">
    <source>
        <dbReference type="ARBA" id="ARBA00022833"/>
    </source>
</evidence>
<proteinExistence type="inferred from homology"/>
<dbReference type="EMBL" id="JAALAA010000004">
    <property type="protein sequence ID" value="NGN92371.1"/>
    <property type="molecule type" value="Genomic_DNA"/>
</dbReference>
<reference evidence="13 14" key="1">
    <citation type="submission" date="2020-02" db="EMBL/GenBank/DDBJ databases">
        <title>Whole-genome analyses of novel actinobacteria.</title>
        <authorList>
            <person name="Sahin N."/>
        </authorList>
    </citation>
    <scope>NUCLEOTIDE SEQUENCE [LARGE SCALE GENOMIC DNA]</scope>
    <source>
        <strain evidence="13 14">KC13</strain>
    </source>
</reference>
<evidence type="ECO:0000256" key="3">
    <source>
        <dbReference type="ARBA" id="ARBA00022723"/>
    </source>
</evidence>
<dbReference type="Gene3D" id="3.10.450.490">
    <property type="match status" value="1"/>
</dbReference>
<evidence type="ECO:0000256" key="1">
    <source>
        <dbReference type="ARBA" id="ARBA00009388"/>
    </source>
</evidence>
<evidence type="ECO:0000256" key="5">
    <source>
        <dbReference type="ARBA" id="ARBA00022801"/>
    </source>
</evidence>
<name>A0A6M1R148_9ACTN</name>
<dbReference type="CDD" id="cd09597">
    <property type="entry name" value="M4_TLP"/>
    <property type="match status" value="1"/>
</dbReference>
<dbReference type="PANTHER" id="PTHR33794">
    <property type="entry name" value="BACILLOLYSIN"/>
    <property type="match status" value="1"/>
</dbReference>
<dbReference type="Gene3D" id="3.10.170.10">
    <property type="match status" value="1"/>
</dbReference>
<feature type="active site" description="Proton donor" evidence="8">
    <location>
        <position position="458"/>
    </location>
</feature>
<dbReference type="InterPro" id="IPR027268">
    <property type="entry name" value="Peptidase_M4/M1_CTD_sf"/>
</dbReference>
<dbReference type="InterPro" id="IPR050728">
    <property type="entry name" value="Zinc_Metalloprotease_M4"/>
</dbReference>
<keyword evidence="14" id="KW-1185">Reference proteome</keyword>
<keyword evidence="2 9" id="KW-0645">Protease</keyword>
<dbReference type="InterPro" id="IPR011096">
    <property type="entry name" value="FTP_domain"/>
</dbReference>
<keyword evidence="5 9" id="KW-0378">Hydrolase</keyword>
<dbReference type="Pfam" id="PF07504">
    <property type="entry name" value="FTP"/>
    <property type="match status" value="1"/>
</dbReference>
<comment type="similarity">
    <text evidence="1 9">Belongs to the peptidase M4 family.</text>
</comment>
<dbReference type="SUPFAM" id="SSF55486">
    <property type="entry name" value="Metalloproteases ('zincins'), catalytic domain"/>
    <property type="match status" value="1"/>
</dbReference>
<feature type="domain" description="Peptidase M4 C-terminal" evidence="11">
    <location>
        <begin position="382"/>
        <end position="555"/>
    </location>
</feature>
<dbReference type="GO" id="GO:0004222">
    <property type="term" value="F:metalloendopeptidase activity"/>
    <property type="evidence" value="ECO:0007669"/>
    <property type="project" value="UniProtKB-UniRule"/>
</dbReference>
<gene>
    <name evidence="13" type="ORF">G5C66_06395</name>
</gene>
<dbReference type="InterPro" id="IPR013856">
    <property type="entry name" value="Peptidase_M4_domain"/>
</dbReference>
<accession>A0A6M1R148</accession>
<comment type="function">
    <text evidence="9">Extracellular zinc metalloprotease.</text>
</comment>
<feature type="chain" id="PRO_5039761743" description="Neutral metalloproteinase" evidence="9">
    <location>
        <begin position="22"/>
        <end position="556"/>
    </location>
</feature>
<dbReference type="EC" id="3.4.24.-" evidence="9"/>
<dbReference type="Pfam" id="PF02868">
    <property type="entry name" value="Peptidase_M4_C"/>
    <property type="match status" value="1"/>
</dbReference>
<dbReference type="PRINTS" id="PR00730">
    <property type="entry name" value="THERMOLYSIN"/>
</dbReference>
<dbReference type="Gene3D" id="3.10.450.40">
    <property type="match status" value="1"/>
</dbReference>
<evidence type="ECO:0000313" key="13">
    <source>
        <dbReference type="EMBL" id="NGN92371.1"/>
    </source>
</evidence>
<keyword evidence="9" id="KW-0964">Secreted</keyword>
<comment type="caution">
    <text evidence="13">The sequence shown here is derived from an EMBL/GenBank/DDBJ whole genome shotgun (WGS) entry which is preliminary data.</text>
</comment>
<evidence type="ECO:0000259" key="11">
    <source>
        <dbReference type="Pfam" id="PF02868"/>
    </source>
</evidence>
<keyword evidence="4 9" id="KW-0732">Signal</keyword>
<dbReference type="Gene3D" id="1.10.390.10">
    <property type="entry name" value="Neutral Protease Domain 2"/>
    <property type="match status" value="1"/>
</dbReference>
<evidence type="ECO:0000259" key="12">
    <source>
        <dbReference type="Pfam" id="PF07504"/>
    </source>
</evidence>
<dbReference type="Proteomes" id="UP000483261">
    <property type="component" value="Unassembled WGS sequence"/>
</dbReference>
<dbReference type="GO" id="GO:0046872">
    <property type="term" value="F:metal ion binding"/>
    <property type="evidence" value="ECO:0007669"/>
    <property type="project" value="UniProtKB-UniRule"/>
</dbReference>
<keyword evidence="6 9" id="KW-0862">Zinc</keyword>
<protein>
    <recommendedName>
        <fullName evidence="9">Neutral metalloproteinase</fullName>
        <ecNumber evidence="9">3.4.24.-</ecNumber>
    </recommendedName>
</protein>
<evidence type="ECO:0000313" key="14">
    <source>
        <dbReference type="Proteomes" id="UP000483261"/>
    </source>
</evidence>
<evidence type="ECO:0000259" key="10">
    <source>
        <dbReference type="Pfam" id="PF01447"/>
    </source>
</evidence>
<dbReference type="RefSeq" id="WP_165110128.1">
    <property type="nucleotide sequence ID" value="NZ_JAALAA010000004.1"/>
</dbReference>
<evidence type="ECO:0000256" key="9">
    <source>
        <dbReference type="RuleBase" id="RU366073"/>
    </source>
</evidence>
<dbReference type="InterPro" id="IPR023612">
    <property type="entry name" value="Peptidase_M4"/>
</dbReference>
<keyword evidence="7 9" id="KW-0482">Metalloprotease</keyword>
<evidence type="ECO:0000256" key="4">
    <source>
        <dbReference type="ARBA" id="ARBA00022729"/>
    </source>
</evidence>
<evidence type="ECO:0000256" key="2">
    <source>
        <dbReference type="ARBA" id="ARBA00022670"/>
    </source>
</evidence>
<comment type="subcellular location">
    <subcellularLocation>
        <location evidence="9">Secreted</location>
    </subcellularLocation>
</comment>
<feature type="domain" description="Peptidase M4" evidence="10">
    <location>
        <begin position="223"/>
        <end position="379"/>
    </location>
</feature>
<dbReference type="InterPro" id="IPR001570">
    <property type="entry name" value="Peptidase_M4_C_domain"/>
</dbReference>
<feature type="domain" description="FTP" evidence="12">
    <location>
        <begin position="78"/>
        <end position="124"/>
    </location>
</feature>
<feature type="signal peptide" evidence="9">
    <location>
        <begin position="1"/>
        <end position="21"/>
    </location>
</feature>
<feature type="active site" evidence="8">
    <location>
        <position position="372"/>
    </location>
</feature>
<dbReference type="GO" id="GO:0006508">
    <property type="term" value="P:proteolysis"/>
    <property type="evidence" value="ECO:0007669"/>
    <property type="project" value="UniProtKB-KW"/>
</dbReference>
<evidence type="ECO:0000256" key="7">
    <source>
        <dbReference type="ARBA" id="ARBA00023049"/>
    </source>
</evidence>
<dbReference type="PANTHER" id="PTHR33794:SF1">
    <property type="entry name" value="BACILLOLYSIN"/>
    <property type="match status" value="1"/>
</dbReference>
<keyword evidence="3" id="KW-0479">Metal-binding</keyword>
<dbReference type="AlphaFoldDB" id="A0A6M1R148"/>
<dbReference type="Pfam" id="PF01447">
    <property type="entry name" value="Peptidase_M4"/>
    <property type="match status" value="1"/>
</dbReference>
<dbReference type="GO" id="GO:0005576">
    <property type="term" value="C:extracellular region"/>
    <property type="evidence" value="ECO:0007669"/>
    <property type="project" value="UniProtKB-SubCell"/>
</dbReference>
<evidence type="ECO:0000256" key="8">
    <source>
        <dbReference type="PIRSR" id="PIRSR623612-1"/>
    </source>
</evidence>
<sequence>MRIARVAGAATAAAVAGTAFIASFGSPAGATPATGSASSITPVTLAAQKIVDDESIADDAIKALTSRPSTWKVGAGQELEPVVTLKDANGATHVRMNRTYQGLEVVGGDLVAHRSKAGALTSVSQGLTEVLDLSVKPTVTEAAATKAALTLDAVTKKISGLETDKKYAPELVVDAVDGSPTLAWRVTTKGKQADGTPSRLATYVDAATGKVLRRVEGIHTIDGEGNTLYSGTVPLQVKQNGSTYELRDETRGGTYTTDMNNAEDSLLCQLFGFGCSAGTVVTSPTTTFGNGSNTDRDTAAADAQYGTNVTWDYFKNVHGRDGIFGDGSGSFNRVHYGKNYVNAFWDGQKMTYGDGDGVGYGPLVSLDVAGHEMTHGVTENTSGLEYSGESGGLNESTSDIFGTAVEFYANNAEDKGDYLIGESFILDGGDPLRRMDNPSADGNSVNCWSSSTGGLDVHYSSGVGNHFFYLLSEGSGTKTIGGVTHSSTTCDGSTITGIGRDKAEKIWFRANSTYFTSTTDYAGARDATVKAASDLYGAASAEVKAVEAAWTAVSVN</sequence>
<organism evidence="13 14">
    <name type="scientific">Nocardioides turkmenicus</name>
    <dbReference type="NCBI Taxonomy" id="2711220"/>
    <lineage>
        <taxon>Bacteria</taxon>
        <taxon>Bacillati</taxon>
        <taxon>Actinomycetota</taxon>
        <taxon>Actinomycetes</taxon>
        <taxon>Propionibacteriales</taxon>
        <taxon>Nocardioidaceae</taxon>
        <taxon>Nocardioides</taxon>
    </lineage>
</organism>
<comment type="cofactor">
    <cofactor evidence="9">
        <name>Zn(2+)</name>
        <dbReference type="ChEBI" id="CHEBI:29105"/>
    </cofactor>
</comment>